<evidence type="ECO:0000313" key="1">
    <source>
        <dbReference type="EMBL" id="SDB80460.1"/>
    </source>
</evidence>
<keyword evidence="2" id="KW-1185">Reference proteome</keyword>
<sequence>MTDDETGAVGGPAVLTIVEAQACHFCADANRALAELGLEFPMVVERVDARSREGRALLQELRAPMTPLVLLDGWYFSSGRLPRRKLQRLLRNRTRTAA</sequence>
<evidence type="ECO:0000313" key="2">
    <source>
        <dbReference type="Proteomes" id="UP000199086"/>
    </source>
</evidence>
<organism evidence="1 2">
    <name type="scientific">Raineyella antarctica</name>
    <dbReference type="NCBI Taxonomy" id="1577474"/>
    <lineage>
        <taxon>Bacteria</taxon>
        <taxon>Bacillati</taxon>
        <taxon>Actinomycetota</taxon>
        <taxon>Actinomycetes</taxon>
        <taxon>Propionibacteriales</taxon>
        <taxon>Propionibacteriaceae</taxon>
        <taxon>Raineyella</taxon>
    </lineage>
</organism>
<reference evidence="1 2" key="1">
    <citation type="submission" date="2016-06" db="EMBL/GenBank/DDBJ databases">
        <authorList>
            <person name="Olsen C.W."/>
            <person name="Carey S."/>
            <person name="Hinshaw L."/>
            <person name="Karasin A.I."/>
        </authorList>
    </citation>
    <scope>NUCLEOTIDE SEQUENCE [LARGE SCALE GENOMIC DNA]</scope>
    <source>
        <strain evidence="1 2">LZ-22</strain>
    </source>
</reference>
<gene>
    <name evidence="1" type="ORF">GA0111570_102250</name>
</gene>
<protein>
    <submittedName>
        <fullName evidence="1">Glutaredoxin</fullName>
    </submittedName>
</protein>
<dbReference type="AlphaFoldDB" id="A0A1G6GER5"/>
<dbReference type="STRING" id="1577474.GA0111570_102250"/>
<dbReference type="RefSeq" id="WP_092606480.1">
    <property type="nucleotide sequence ID" value="NZ_FMYF01000002.1"/>
</dbReference>
<name>A0A1G6GER5_9ACTN</name>
<accession>A0A1G6GER5</accession>
<dbReference type="Proteomes" id="UP000199086">
    <property type="component" value="Unassembled WGS sequence"/>
</dbReference>
<dbReference type="SUPFAM" id="SSF52833">
    <property type="entry name" value="Thioredoxin-like"/>
    <property type="match status" value="1"/>
</dbReference>
<dbReference type="EMBL" id="FMYF01000002">
    <property type="protein sequence ID" value="SDB80460.1"/>
    <property type="molecule type" value="Genomic_DNA"/>
</dbReference>
<dbReference type="InterPro" id="IPR036249">
    <property type="entry name" value="Thioredoxin-like_sf"/>
</dbReference>
<proteinExistence type="predicted"/>
<dbReference type="OrthoDB" id="8779161at2"/>